<reference evidence="2" key="2">
    <citation type="submission" date="2016-03" db="EMBL/GenBank/DDBJ databases">
        <authorList>
            <person name="Ploux O."/>
        </authorList>
    </citation>
    <scope>NUCLEOTIDE SEQUENCE</scope>
    <source>
        <strain evidence="2">NBRC 105008</strain>
    </source>
</reference>
<reference evidence="3 5" key="3">
    <citation type="submission" date="2016-10" db="EMBL/GenBank/DDBJ databases">
        <authorList>
            <person name="Varghese N."/>
            <person name="Submissions S."/>
        </authorList>
    </citation>
    <scope>NUCLEOTIDE SEQUENCE [LARGE SCALE GENOMIC DNA]</scope>
    <source>
        <strain evidence="3 5">Gm-149</strain>
    </source>
</reference>
<dbReference type="Proteomes" id="UP000093226">
    <property type="component" value="Unassembled WGS sequence"/>
</dbReference>
<gene>
    <name evidence="2" type="ORF">FBGL_06950</name>
    <name evidence="1" type="ORF">FGL01_05970</name>
    <name evidence="3" type="ORF">SAMN05192550_1125</name>
</gene>
<protein>
    <submittedName>
        <fullName evidence="2">Uncharacterized protein</fullName>
    </submittedName>
</protein>
<name>A0A1B9DRS3_9FLAO</name>
<reference evidence="1 6" key="4">
    <citation type="submission" date="2019-07" db="EMBL/GenBank/DDBJ databases">
        <title>Whole genome shotgun sequence of Flavobacterium glycines NBRC 105008.</title>
        <authorList>
            <person name="Hosoyama A."/>
            <person name="Uohara A."/>
            <person name="Ohji S."/>
            <person name="Ichikawa N."/>
        </authorList>
    </citation>
    <scope>NUCLEOTIDE SEQUENCE [LARGE SCALE GENOMIC DNA]</scope>
    <source>
        <strain evidence="1 6">NBRC 105008</strain>
    </source>
</reference>
<dbReference type="Proteomes" id="UP000321579">
    <property type="component" value="Unassembled WGS sequence"/>
</dbReference>
<evidence type="ECO:0000313" key="5">
    <source>
        <dbReference type="Proteomes" id="UP000182367"/>
    </source>
</evidence>
<dbReference type="AlphaFoldDB" id="A0A1B9DRS3"/>
<comment type="caution">
    <text evidence="2">The sequence shown here is derived from an EMBL/GenBank/DDBJ whole genome shotgun (WGS) entry which is preliminary data.</text>
</comment>
<keyword evidence="5" id="KW-1185">Reference proteome</keyword>
<dbReference type="Proteomes" id="UP000182367">
    <property type="component" value="Unassembled WGS sequence"/>
</dbReference>
<evidence type="ECO:0000313" key="1">
    <source>
        <dbReference type="EMBL" id="GEL09858.1"/>
    </source>
</evidence>
<dbReference type="EMBL" id="FNEO01000001">
    <property type="protein sequence ID" value="SDI90908.1"/>
    <property type="molecule type" value="Genomic_DNA"/>
</dbReference>
<dbReference type="RefSeq" id="WP_066326905.1">
    <property type="nucleotide sequence ID" value="NZ_BJVF01000001.1"/>
</dbReference>
<evidence type="ECO:0000313" key="2">
    <source>
        <dbReference type="EMBL" id="OCB72383.1"/>
    </source>
</evidence>
<evidence type="ECO:0000313" key="3">
    <source>
        <dbReference type="EMBL" id="SDI90908.1"/>
    </source>
</evidence>
<dbReference type="STRING" id="551990.SAMN05192550_1125"/>
<evidence type="ECO:0000313" key="6">
    <source>
        <dbReference type="Proteomes" id="UP000321579"/>
    </source>
</evidence>
<reference evidence="4" key="1">
    <citation type="submission" date="2016-03" db="EMBL/GenBank/DDBJ databases">
        <title>Draft genome sequence of Paenibacillus glacialis DSM 22343.</title>
        <authorList>
            <person name="Shin S.-K."/>
            <person name="Yi H."/>
        </authorList>
    </citation>
    <scope>NUCLEOTIDE SEQUENCE [LARGE SCALE GENOMIC DNA]</scope>
    <source>
        <strain evidence="4">NBRC 105008</strain>
    </source>
</reference>
<dbReference type="EMBL" id="LVEO01000013">
    <property type="protein sequence ID" value="OCB72383.1"/>
    <property type="molecule type" value="Genomic_DNA"/>
</dbReference>
<evidence type="ECO:0000313" key="4">
    <source>
        <dbReference type="Proteomes" id="UP000093226"/>
    </source>
</evidence>
<dbReference type="EMBL" id="BJVF01000001">
    <property type="protein sequence ID" value="GEL09858.1"/>
    <property type="molecule type" value="Genomic_DNA"/>
</dbReference>
<proteinExistence type="predicted"/>
<dbReference type="OrthoDB" id="1356525at2"/>
<sequence length="184" mass="21813">MPAAKLKINLFGESQTIKRLSIDPAEKIEYERIAQRMQLPLHQALTDPYFYFLLQKDRIQSFENFKGCSSKVLLNTPKNLIEIWQQNKKIQKLKINDLNQELLLFPLYTTEINKEKFTLKKGIYIEQKEIGLIGQYEMLLDDFRIEKLLFQLAGNNLQKITYENRELKFIKSDSLLTYLNSFEI</sequence>
<organism evidence="2 4">
    <name type="scientific">Flavobacterium glycines</name>
    <dbReference type="NCBI Taxonomy" id="551990"/>
    <lineage>
        <taxon>Bacteria</taxon>
        <taxon>Pseudomonadati</taxon>
        <taxon>Bacteroidota</taxon>
        <taxon>Flavobacteriia</taxon>
        <taxon>Flavobacteriales</taxon>
        <taxon>Flavobacteriaceae</taxon>
        <taxon>Flavobacterium</taxon>
    </lineage>
</organism>
<accession>A0A1B9DRS3</accession>